<sequence>MKKFYKKGFTLIELLVVVAIIAILALIVLLALNPVEMARRSRDSRRLSDIGTIRRAIDLALADKQILTDTGGGSIVINTNTPVANIDGNNLDISKYLSVIPQDPVNDGTGDVVQVVMPDCTPGTTTKGGMIYEYISDGDTYVLRARLESTDNCIAITQDGNNDSDYYELGTDPGLDLFE</sequence>
<dbReference type="InterPro" id="IPR012902">
    <property type="entry name" value="N_methyl_site"/>
</dbReference>
<dbReference type="Gene3D" id="3.30.700.10">
    <property type="entry name" value="Glycoprotein, Type 4 Pilin"/>
    <property type="match status" value="1"/>
</dbReference>
<dbReference type="EMBL" id="LBUY01000019">
    <property type="protein sequence ID" value="KKQ74780.1"/>
    <property type="molecule type" value="Genomic_DNA"/>
</dbReference>
<keyword evidence="1" id="KW-0472">Membrane</keyword>
<reference evidence="2 3" key="1">
    <citation type="journal article" date="2015" name="Nature">
        <title>rRNA introns, odd ribosomes, and small enigmatic genomes across a large radiation of phyla.</title>
        <authorList>
            <person name="Brown C.T."/>
            <person name="Hug L.A."/>
            <person name="Thomas B.C."/>
            <person name="Sharon I."/>
            <person name="Castelle C.J."/>
            <person name="Singh A."/>
            <person name="Wilkins M.J."/>
            <person name="Williams K.H."/>
            <person name="Banfield J.F."/>
        </authorList>
    </citation>
    <scope>NUCLEOTIDE SEQUENCE [LARGE SCALE GENOMIC DNA]</scope>
</reference>
<proteinExistence type="predicted"/>
<dbReference type="PROSITE" id="PS00409">
    <property type="entry name" value="PROKAR_NTER_METHYL"/>
    <property type="match status" value="1"/>
</dbReference>
<organism evidence="2 3">
    <name type="scientific">Candidatus Woesebacteria bacterium GW2011_GWB1_38_5</name>
    <dbReference type="NCBI Taxonomy" id="1618568"/>
    <lineage>
        <taxon>Bacteria</taxon>
        <taxon>Candidatus Woeseibacteriota</taxon>
    </lineage>
</organism>
<dbReference type="InterPro" id="IPR045584">
    <property type="entry name" value="Pilin-like"/>
</dbReference>
<keyword evidence="1" id="KW-0812">Transmembrane</keyword>
<gene>
    <name evidence="2" type="ORF">US95_C0019G0013</name>
</gene>
<name>A0A0G0KH05_9BACT</name>
<accession>A0A0G0KH05</accession>
<evidence type="ECO:0000256" key="1">
    <source>
        <dbReference type="SAM" id="Phobius"/>
    </source>
</evidence>
<dbReference type="Pfam" id="PF07963">
    <property type="entry name" value="N_methyl"/>
    <property type="match status" value="1"/>
</dbReference>
<protein>
    <submittedName>
        <fullName evidence="2">Uncharacterized protein</fullName>
    </submittedName>
</protein>
<keyword evidence="1" id="KW-1133">Transmembrane helix</keyword>
<evidence type="ECO:0000313" key="3">
    <source>
        <dbReference type="Proteomes" id="UP000034738"/>
    </source>
</evidence>
<dbReference type="NCBIfam" id="TIGR02532">
    <property type="entry name" value="IV_pilin_GFxxxE"/>
    <property type="match status" value="1"/>
</dbReference>
<evidence type="ECO:0000313" key="2">
    <source>
        <dbReference type="EMBL" id="KKQ74780.1"/>
    </source>
</evidence>
<feature type="transmembrane region" description="Helical" evidence="1">
    <location>
        <begin position="12"/>
        <end position="32"/>
    </location>
</feature>
<dbReference type="SUPFAM" id="SSF54523">
    <property type="entry name" value="Pili subunits"/>
    <property type="match status" value="1"/>
</dbReference>
<comment type="caution">
    <text evidence="2">The sequence shown here is derived from an EMBL/GenBank/DDBJ whole genome shotgun (WGS) entry which is preliminary data.</text>
</comment>
<dbReference type="Proteomes" id="UP000034738">
    <property type="component" value="Unassembled WGS sequence"/>
</dbReference>
<dbReference type="AlphaFoldDB" id="A0A0G0KH05"/>